<dbReference type="EMBL" id="AMSG01000003">
    <property type="protein sequence ID" value="EKF56204.1"/>
    <property type="molecule type" value="Genomic_DNA"/>
</dbReference>
<dbReference type="eggNOG" id="ENOG5032EP6">
    <property type="taxonomic scope" value="Bacteria"/>
</dbReference>
<feature type="signal peptide" evidence="2">
    <location>
        <begin position="1"/>
        <end position="19"/>
    </location>
</feature>
<comment type="caution">
    <text evidence="3">The sequence shown here is derived from an EMBL/GenBank/DDBJ whole genome shotgun (WGS) entry which is preliminary data.</text>
</comment>
<feature type="coiled-coil region" evidence="1">
    <location>
        <begin position="146"/>
        <end position="184"/>
    </location>
</feature>
<evidence type="ECO:0000256" key="1">
    <source>
        <dbReference type="SAM" id="Coils"/>
    </source>
</evidence>
<accession>K2PXP4</accession>
<evidence type="ECO:0000313" key="4">
    <source>
        <dbReference type="Proteomes" id="UP000007364"/>
    </source>
</evidence>
<dbReference type="Proteomes" id="UP000007364">
    <property type="component" value="Unassembled WGS sequence"/>
</dbReference>
<protein>
    <recommendedName>
        <fullName evidence="5">Outer membrane protein</fullName>
    </recommendedName>
</protein>
<name>K2PXP4_9FLAO</name>
<dbReference type="AlphaFoldDB" id="K2PXP4"/>
<dbReference type="RefSeq" id="WP_008990800.1">
    <property type="nucleotide sequence ID" value="NZ_AMSG01000003.1"/>
</dbReference>
<evidence type="ECO:0000256" key="2">
    <source>
        <dbReference type="SAM" id="SignalP"/>
    </source>
</evidence>
<gene>
    <name evidence="3" type="ORF">I215_04635</name>
</gene>
<sequence>MKKTTLFFLLIFIAQYTNAQCGSAYSQATYALSHTKKSLSSDNFDHQKYYADRALEALGKTKTLVEACGCSDAVPAILDGLDNLTQATDPADWEAGRFYSQHAYEHLQTLMSKLDICTSGGTTSSIDYSPELAITQEGNNTETINYLEQQKKLELEKQRLLEQQQELEEKIVKQRQLAEQARVNRQLELEQQIKLKHLVEQKLFDLEKDYKQLFKGFGCVNIQEVLNGGYSREDAVLNSENLTQTRNHYVQITIETQEKLLEVLKKCAQSNL</sequence>
<organism evidence="3 4">
    <name type="scientific">Galbibacter marinus</name>
    <dbReference type="NCBI Taxonomy" id="555500"/>
    <lineage>
        <taxon>Bacteria</taxon>
        <taxon>Pseudomonadati</taxon>
        <taxon>Bacteroidota</taxon>
        <taxon>Flavobacteriia</taxon>
        <taxon>Flavobacteriales</taxon>
        <taxon>Flavobacteriaceae</taxon>
        <taxon>Galbibacter</taxon>
    </lineage>
</organism>
<evidence type="ECO:0000313" key="3">
    <source>
        <dbReference type="EMBL" id="EKF56204.1"/>
    </source>
</evidence>
<dbReference type="OrthoDB" id="1438723at2"/>
<evidence type="ECO:0008006" key="5">
    <source>
        <dbReference type="Google" id="ProtNLM"/>
    </source>
</evidence>
<reference evidence="3 4" key="1">
    <citation type="journal article" date="2012" name="J. Bacteriol.">
        <title>Genome Sequence of Galbibacter marinum Type Strain ck-I2-15.</title>
        <authorList>
            <person name="Lai Q."/>
            <person name="Li C."/>
            <person name="Shao Z."/>
        </authorList>
    </citation>
    <scope>NUCLEOTIDE SEQUENCE [LARGE SCALE GENOMIC DNA]</scope>
    <source>
        <strain evidence="4">ck-I2-15</strain>
    </source>
</reference>
<keyword evidence="2" id="KW-0732">Signal</keyword>
<keyword evidence="4" id="KW-1185">Reference proteome</keyword>
<keyword evidence="1" id="KW-0175">Coiled coil</keyword>
<proteinExistence type="predicted"/>
<feature type="chain" id="PRO_5003863311" description="Outer membrane protein" evidence="2">
    <location>
        <begin position="20"/>
        <end position="272"/>
    </location>
</feature>